<dbReference type="STRING" id="721133.SAMN05216176_11789"/>
<dbReference type="RefSeq" id="WP_009452708.1">
    <property type="nucleotide sequence ID" value="NZ_AMSI01000023.1"/>
</dbReference>
<dbReference type="Proteomes" id="UP000007374">
    <property type="component" value="Unassembled WGS sequence"/>
</dbReference>
<gene>
    <name evidence="1" type="ORF">NA8A_22391</name>
</gene>
<sequence>MNAKQMELFENGPGGLLIPFPVERQSALVRQVALQLSSKQGKAAERFWKTECNRLFGRLQAQGFCENVARGQVNRFARSVQSELERLYWSCDSGGAA</sequence>
<comment type="caution">
    <text evidence="1">The sequence shown here is derived from an EMBL/GenBank/DDBJ whole genome shotgun (WGS) entry which is preliminary data.</text>
</comment>
<dbReference type="Pfam" id="PF19551">
    <property type="entry name" value="DUF6074"/>
    <property type="match status" value="1"/>
</dbReference>
<name>K2NL57_9HYPH</name>
<dbReference type="EMBL" id="AMSI01000023">
    <property type="protein sequence ID" value="EKF40165.1"/>
    <property type="molecule type" value="Genomic_DNA"/>
</dbReference>
<dbReference type="OrthoDB" id="8083007at2"/>
<evidence type="ECO:0000313" key="1">
    <source>
        <dbReference type="EMBL" id="EKF40165.1"/>
    </source>
</evidence>
<dbReference type="InterPro" id="IPR045720">
    <property type="entry name" value="DUF6074"/>
</dbReference>
<proteinExistence type="predicted"/>
<evidence type="ECO:0000313" key="2">
    <source>
        <dbReference type="Proteomes" id="UP000007374"/>
    </source>
</evidence>
<organism evidence="1 2">
    <name type="scientific">Nitratireductor indicus C115</name>
    <dbReference type="NCBI Taxonomy" id="1231190"/>
    <lineage>
        <taxon>Bacteria</taxon>
        <taxon>Pseudomonadati</taxon>
        <taxon>Pseudomonadota</taxon>
        <taxon>Alphaproteobacteria</taxon>
        <taxon>Hyphomicrobiales</taxon>
        <taxon>Phyllobacteriaceae</taxon>
        <taxon>Nitratireductor</taxon>
    </lineage>
</organism>
<reference evidence="1 2" key="1">
    <citation type="journal article" date="2012" name="J. Bacteriol.">
        <title>Genome Sequence of Nitratireductor indicus Type Strain C115.</title>
        <authorList>
            <person name="Lai Q."/>
            <person name="Li G."/>
            <person name="Yu Z."/>
            <person name="Shao Z."/>
        </authorList>
    </citation>
    <scope>NUCLEOTIDE SEQUENCE [LARGE SCALE GENOMIC DNA]</scope>
    <source>
        <strain evidence="1 2">C115</strain>
    </source>
</reference>
<protein>
    <submittedName>
        <fullName evidence="1">Uncharacterized protein</fullName>
    </submittedName>
</protein>
<accession>K2NL57</accession>
<dbReference type="AlphaFoldDB" id="K2NL57"/>
<keyword evidence="2" id="KW-1185">Reference proteome</keyword>